<dbReference type="Proteomes" id="UP001057375">
    <property type="component" value="Unassembled WGS sequence"/>
</dbReference>
<keyword evidence="2" id="KW-1185">Reference proteome</keyword>
<accession>A0ABQ5K055</accession>
<evidence type="ECO:0000313" key="1">
    <source>
        <dbReference type="EMBL" id="GKT24150.1"/>
    </source>
</evidence>
<reference evidence="1" key="1">
    <citation type="submission" date="2022-03" db="EMBL/GenBank/DDBJ databases">
        <title>Draft genome sequence of Aduncisulcus paluster, a free-living microaerophilic Fornicata.</title>
        <authorList>
            <person name="Yuyama I."/>
            <person name="Kume K."/>
            <person name="Tamura T."/>
            <person name="Inagaki Y."/>
            <person name="Hashimoto T."/>
        </authorList>
    </citation>
    <scope>NUCLEOTIDE SEQUENCE</scope>
    <source>
        <strain evidence="1">NY0171</strain>
    </source>
</reference>
<gene>
    <name evidence="1" type="ORF">ADUPG1_012643</name>
</gene>
<organism evidence="1 2">
    <name type="scientific">Aduncisulcus paluster</name>
    <dbReference type="NCBI Taxonomy" id="2918883"/>
    <lineage>
        <taxon>Eukaryota</taxon>
        <taxon>Metamonada</taxon>
        <taxon>Carpediemonas-like organisms</taxon>
        <taxon>Aduncisulcus</taxon>
    </lineage>
</organism>
<protein>
    <submittedName>
        <fullName evidence="1">Uncharacterized protein</fullName>
    </submittedName>
</protein>
<proteinExistence type="predicted"/>
<evidence type="ECO:0000313" key="2">
    <source>
        <dbReference type="Proteomes" id="UP001057375"/>
    </source>
</evidence>
<sequence length="117" mass="12910">MTAQVDLLLRTDQYGEALNQSVQSLDTDLLSSVMKRFTDKHVTLQDMASHHEIHESRVFPWDVSLACMNVSLIEDPTLCRDLCDRVDGLGAIYGGAGDIDGMGPIISHVAFFISLTK</sequence>
<dbReference type="EMBL" id="BQXS01012507">
    <property type="protein sequence ID" value="GKT24150.1"/>
    <property type="molecule type" value="Genomic_DNA"/>
</dbReference>
<comment type="caution">
    <text evidence="1">The sequence shown here is derived from an EMBL/GenBank/DDBJ whole genome shotgun (WGS) entry which is preliminary data.</text>
</comment>
<name>A0ABQ5K055_9EUKA</name>